<evidence type="ECO:0000256" key="11">
    <source>
        <dbReference type="ARBA" id="ARBA00049902"/>
    </source>
</evidence>
<dbReference type="Gene3D" id="3.40.710.10">
    <property type="entry name" value="DD-peptidase/beta-lactamase superfamily"/>
    <property type="match status" value="1"/>
</dbReference>
<keyword evidence="17" id="KW-1185">Reference proteome</keyword>
<dbReference type="SUPFAM" id="SSF53955">
    <property type="entry name" value="Lysozyme-like"/>
    <property type="match status" value="1"/>
</dbReference>
<dbReference type="RefSeq" id="WP_430537927.1">
    <property type="nucleotide sequence ID" value="NZ_JAVDVW010000001.1"/>
</dbReference>
<dbReference type="InterPro" id="IPR009647">
    <property type="entry name" value="PBP_C"/>
</dbReference>
<feature type="domain" description="Penicillin-binding protein transpeptidase" evidence="13">
    <location>
        <begin position="338"/>
        <end position="556"/>
    </location>
</feature>
<evidence type="ECO:0000256" key="12">
    <source>
        <dbReference type="SAM" id="Phobius"/>
    </source>
</evidence>
<dbReference type="PANTHER" id="PTHR32282">
    <property type="entry name" value="BINDING PROTEIN TRANSPEPTIDASE, PUTATIVE-RELATED"/>
    <property type="match status" value="1"/>
</dbReference>
<dbReference type="Pfam" id="PF00912">
    <property type="entry name" value="Transgly"/>
    <property type="match status" value="1"/>
</dbReference>
<protein>
    <recommendedName>
        <fullName evidence="10">peptidoglycan glycosyltransferase</fullName>
        <ecNumber evidence="10">2.4.99.28</ecNumber>
    </recommendedName>
</protein>
<comment type="caution">
    <text evidence="16">The sequence shown here is derived from an EMBL/GenBank/DDBJ whole genome shotgun (WGS) entry which is preliminary data.</text>
</comment>
<dbReference type="InterPro" id="IPR012338">
    <property type="entry name" value="Beta-lactam/transpept-like"/>
</dbReference>
<keyword evidence="9" id="KW-0511">Multifunctional enzyme</keyword>
<reference evidence="16 17" key="1">
    <citation type="submission" date="2023-07" db="EMBL/GenBank/DDBJ databases">
        <title>Sorghum-associated microbial communities from plants grown in Nebraska, USA.</title>
        <authorList>
            <person name="Schachtman D."/>
        </authorList>
    </citation>
    <scope>NUCLEOTIDE SEQUENCE [LARGE SCALE GENOMIC DNA]</scope>
    <source>
        <strain evidence="16 17">BE187</strain>
    </source>
</reference>
<evidence type="ECO:0000259" key="15">
    <source>
        <dbReference type="Pfam" id="PF06832"/>
    </source>
</evidence>
<evidence type="ECO:0000256" key="2">
    <source>
        <dbReference type="ARBA" id="ARBA00007090"/>
    </source>
</evidence>
<evidence type="ECO:0000259" key="14">
    <source>
        <dbReference type="Pfam" id="PF00912"/>
    </source>
</evidence>
<evidence type="ECO:0000256" key="5">
    <source>
        <dbReference type="ARBA" id="ARBA00022670"/>
    </source>
</evidence>
<evidence type="ECO:0000256" key="7">
    <source>
        <dbReference type="ARBA" id="ARBA00022679"/>
    </source>
</evidence>
<evidence type="ECO:0000313" key="16">
    <source>
        <dbReference type="EMBL" id="MDR7098474.1"/>
    </source>
</evidence>
<gene>
    <name evidence="16" type="ORF">J2X04_000821</name>
</gene>
<dbReference type="EC" id="2.4.99.28" evidence="10"/>
<dbReference type="InterPro" id="IPR050396">
    <property type="entry name" value="Glycosyltr_51/Transpeptidase"/>
</dbReference>
<keyword evidence="12" id="KW-1133">Transmembrane helix</keyword>
<evidence type="ECO:0000256" key="10">
    <source>
        <dbReference type="ARBA" id="ARBA00044770"/>
    </source>
</evidence>
<keyword evidence="4" id="KW-0121">Carboxypeptidase</keyword>
<keyword evidence="5" id="KW-0645">Protease</keyword>
<evidence type="ECO:0000256" key="6">
    <source>
        <dbReference type="ARBA" id="ARBA00022676"/>
    </source>
</evidence>
<dbReference type="EMBL" id="JAVDVW010000001">
    <property type="protein sequence ID" value="MDR7098474.1"/>
    <property type="molecule type" value="Genomic_DNA"/>
</dbReference>
<keyword evidence="7 16" id="KW-0808">Transferase</keyword>
<dbReference type="InterPro" id="IPR036950">
    <property type="entry name" value="PBP_transglycosylase"/>
</dbReference>
<dbReference type="Pfam" id="PF00905">
    <property type="entry name" value="Transpeptidase"/>
    <property type="match status" value="1"/>
</dbReference>
<dbReference type="Pfam" id="PF06832">
    <property type="entry name" value="BiPBP_C"/>
    <property type="match status" value="1"/>
</dbReference>
<dbReference type="Gene3D" id="1.10.3810.10">
    <property type="entry name" value="Biosynthetic peptidoglycan transglycosylase-like"/>
    <property type="match status" value="1"/>
</dbReference>
<comment type="catalytic activity">
    <reaction evidence="11">
        <text>[GlcNAc-(1-&gt;4)-Mur2Ac(oyl-L-Ala-gamma-D-Glu-L-Lys-D-Ala-D-Ala)](n)-di-trans,octa-cis-undecaprenyl diphosphate + beta-D-GlcNAc-(1-&gt;4)-Mur2Ac(oyl-L-Ala-gamma-D-Glu-L-Lys-D-Ala-D-Ala)-di-trans,octa-cis-undecaprenyl diphosphate = [GlcNAc-(1-&gt;4)-Mur2Ac(oyl-L-Ala-gamma-D-Glu-L-Lys-D-Ala-D-Ala)](n+1)-di-trans,octa-cis-undecaprenyl diphosphate + di-trans,octa-cis-undecaprenyl diphosphate + H(+)</text>
        <dbReference type="Rhea" id="RHEA:23708"/>
        <dbReference type="Rhea" id="RHEA-COMP:9602"/>
        <dbReference type="Rhea" id="RHEA-COMP:9603"/>
        <dbReference type="ChEBI" id="CHEBI:15378"/>
        <dbReference type="ChEBI" id="CHEBI:58405"/>
        <dbReference type="ChEBI" id="CHEBI:60033"/>
        <dbReference type="ChEBI" id="CHEBI:78435"/>
        <dbReference type="EC" id="2.4.99.28"/>
    </reaction>
</comment>
<comment type="similarity">
    <text evidence="2">In the C-terminal section; belongs to the transpeptidase family.</text>
</comment>
<evidence type="ECO:0000256" key="1">
    <source>
        <dbReference type="ARBA" id="ARBA00004752"/>
    </source>
</evidence>
<proteinExistence type="inferred from homology"/>
<evidence type="ECO:0000256" key="9">
    <source>
        <dbReference type="ARBA" id="ARBA00023268"/>
    </source>
</evidence>
<evidence type="ECO:0000313" key="17">
    <source>
        <dbReference type="Proteomes" id="UP001267878"/>
    </source>
</evidence>
<dbReference type="InterPro" id="IPR023346">
    <property type="entry name" value="Lysozyme-like_dom_sf"/>
</dbReference>
<evidence type="ECO:0000259" key="13">
    <source>
        <dbReference type="Pfam" id="PF00905"/>
    </source>
</evidence>
<evidence type="ECO:0000256" key="3">
    <source>
        <dbReference type="ARBA" id="ARBA00007739"/>
    </source>
</evidence>
<name>A0ABU1VLV9_9GAMM</name>
<evidence type="ECO:0000256" key="4">
    <source>
        <dbReference type="ARBA" id="ARBA00022645"/>
    </source>
</evidence>
<accession>A0ABU1VLV9</accession>
<dbReference type="PANTHER" id="PTHR32282:SF15">
    <property type="entry name" value="PENICILLIN-BINDING PROTEIN 1C"/>
    <property type="match status" value="1"/>
</dbReference>
<evidence type="ECO:0000256" key="8">
    <source>
        <dbReference type="ARBA" id="ARBA00022801"/>
    </source>
</evidence>
<dbReference type="InterPro" id="IPR011815">
    <property type="entry name" value="PBP_1c"/>
</dbReference>
<keyword evidence="12" id="KW-0472">Membrane</keyword>
<dbReference type="InterPro" id="IPR001264">
    <property type="entry name" value="Glyco_trans_51"/>
</dbReference>
<feature type="domain" description="Glycosyl transferase family 51" evidence="14">
    <location>
        <begin position="91"/>
        <end position="260"/>
    </location>
</feature>
<keyword evidence="8" id="KW-0378">Hydrolase</keyword>
<keyword evidence="6 16" id="KW-0328">Glycosyltransferase</keyword>
<feature type="domain" description="Penicillin-binding C-terminal" evidence="15">
    <location>
        <begin position="730"/>
        <end position="813"/>
    </location>
</feature>
<comment type="similarity">
    <text evidence="3">In the N-terminal section; belongs to the glycosyltransferase 51 family.</text>
</comment>
<dbReference type="InterPro" id="IPR001460">
    <property type="entry name" value="PCN-bd_Tpept"/>
</dbReference>
<dbReference type="SUPFAM" id="SSF56601">
    <property type="entry name" value="beta-lactamase/transpeptidase-like"/>
    <property type="match status" value="1"/>
</dbReference>
<comment type="pathway">
    <text evidence="1">Cell wall biogenesis; peptidoglycan biosynthesis.</text>
</comment>
<organism evidence="16 17">
    <name type="scientific">Agrilutibacter niabensis</name>
    <dbReference type="NCBI Taxonomy" id="380628"/>
    <lineage>
        <taxon>Bacteria</taxon>
        <taxon>Pseudomonadati</taxon>
        <taxon>Pseudomonadota</taxon>
        <taxon>Gammaproteobacteria</taxon>
        <taxon>Lysobacterales</taxon>
        <taxon>Lysobacteraceae</taxon>
        <taxon>Agrilutibacter</taxon>
    </lineage>
</organism>
<dbReference type="GO" id="GO:0016757">
    <property type="term" value="F:glycosyltransferase activity"/>
    <property type="evidence" value="ECO:0007669"/>
    <property type="project" value="UniProtKB-KW"/>
</dbReference>
<dbReference type="NCBIfam" id="TIGR02073">
    <property type="entry name" value="PBP_1c"/>
    <property type="match status" value="1"/>
</dbReference>
<keyword evidence="12" id="KW-0812">Transmembrane</keyword>
<dbReference type="Proteomes" id="UP001267878">
    <property type="component" value="Unassembled WGS sequence"/>
</dbReference>
<feature type="transmembrane region" description="Helical" evidence="12">
    <location>
        <begin position="38"/>
        <end position="60"/>
    </location>
</feature>
<sequence length="817" mass="89483">MDPGFRRDDEQQRHREGAVDAGAARFHFFGPLRIHRRFPLHFALVALLLLTAAMLLDLAFPLPLPKQRDAGAVVLSREGTPLRAFADRGGIWRYPITTGQVSPLYLQALLDYEDRWFWHHAGINPVALLRAGGQWLQNGRVVSGGSTLTMQVARILDTSANGRYARTPWGKLKQLGRAIQLEVHLDKREILTIYLNRAPFGGTVEGIEAASWAYLGKPAARLSHAEAALLAVLPQSPSRLRPDREPEHARLARDKVIARMASLGVWSPQDVRDARMEPVVARSLQPPRHASLLAQRLRVANPKAVRIDSTIDIDLQRTLEERVSAYFSDLPERTSAALLVVDNATLEARAYVGSVEFADKARLGHVDMVKAWRSPGSTLKPFLYGLAIDDGLIHSESLLVDAPQAFGDYRPGNFDMAFNGPVGAAEALRLSLNVPAVDLLDRVGPSRFAARLANAGIDLKWPDGGKPNLAMILGGTGARLEDLVGAYAALNRAGVAGRVRYQPGAPRVERRLLSPGAAWIIRDTLEANPRPGSVADTFEQYGRPRVAWKTGTSYGFRDAWALGSTRRYTVGVWVGRPDGTPLPGQYGVVTSLPLLFEVIDSLPAQHGDGALRPPPRNVEQIDICWPLGLPPDPQAPKLCRKKLKAWTLDGVVPPTFAERDARLWNAGRERFDVDAHSGLRLSADCAQPHQRRAGEIARWPALASPWLSVEARTAARLPTLSADCAPDGRDASEELRIEGINDKATLARAPNSTHPLRLSVRAIGSEARIRWLLDGRFIGESQGAGSFLHDFGDPGVHALTALADSGAWSRVEFRVLR</sequence>